<name>A0A0X3PAS4_SCHSO</name>
<evidence type="ECO:0000256" key="1">
    <source>
        <dbReference type="SAM" id="MobiDB-lite"/>
    </source>
</evidence>
<dbReference type="EMBL" id="GEEE01014815">
    <property type="protein sequence ID" value="JAP48410.1"/>
    <property type="molecule type" value="Transcribed_RNA"/>
</dbReference>
<protein>
    <submittedName>
        <fullName evidence="3">Adenylyl cyclase-associated protein</fullName>
    </submittedName>
</protein>
<dbReference type="Gene3D" id="1.25.40.330">
    <property type="entry name" value="Adenylate cyclase-associated CAP, N-terminal domain"/>
    <property type="match status" value="1"/>
</dbReference>
<dbReference type="InterPro" id="IPR001837">
    <property type="entry name" value="Adenylate_cyclase-assoc_CAP"/>
</dbReference>
<dbReference type="SUPFAM" id="SSF101278">
    <property type="entry name" value="N-terminal domain of adenylylcyclase associated protein, CAP"/>
    <property type="match status" value="1"/>
</dbReference>
<gene>
    <name evidence="3" type="primary">CAP</name>
    <name evidence="3" type="ORF">TR148581</name>
</gene>
<dbReference type="InterPro" id="IPR053950">
    <property type="entry name" value="CAP_N"/>
</dbReference>
<feature type="region of interest" description="Disordered" evidence="1">
    <location>
        <begin position="322"/>
        <end position="349"/>
    </location>
</feature>
<dbReference type="GO" id="GO:0003779">
    <property type="term" value="F:actin binding"/>
    <property type="evidence" value="ECO:0007669"/>
    <property type="project" value="InterPro"/>
</dbReference>
<sequence>MRKFRFLNCLSCNTKRRRKDETEASTNMICGSNATVDGLHAQMISVDDPRIAKCNSHSGSTKETLSLSAVSQLNNSHSILDGRSLSFAPDEIETSRVNLVPSESCSVILKHSGEKLYSSESSELLKRLDRVVKRLENFVSLDPTADDDYGITLFQNILSNQLSEYVKVSEEIGGLITEQGNLIRDAFMLTEKLLKMAKNYSKPSPADLAKIMHPLSFKLFEINELACRNHSSPLYRQLATVSDSASILSWVSMPSAKVFVRDVENAAQASANTLIQQYRSSNPVYVSWIRTWLRCVTAVRNLVETYYAVGLVWRPPGGPKPPIPSWTPPTTTSSPSVNQPQNPITHKRQWKRKVSGNEFNFDGMMNEIRQNQGLTNLRHVEGFSYED</sequence>
<evidence type="ECO:0000313" key="3">
    <source>
        <dbReference type="EMBL" id="JAP48410.1"/>
    </source>
</evidence>
<dbReference type="InterPro" id="IPR036222">
    <property type="entry name" value="CAP_N_sf"/>
</dbReference>
<dbReference type="GO" id="GO:0008179">
    <property type="term" value="F:adenylate cyclase binding"/>
    <property type="evidence" value="ECO:0007669"/>
    <property type="project" value="TreeGrafter"/>
</dbReference>
<dbReference type="AlphaFoldDB" id="A0A0X3PAS4"/>
<proteinExistence type="predicted"/>
<dbReference type="PANTHER" id="PTHR10652:SF0">
    <property type="entry name" value="ADENYLYL CYCLASE-ASSOCIATED PROTEIN"/>
    <property type="match status" value="1"/>
</dbReference>
<reference evidence="3" key="1">
    <citation type="submission" date="2016-01" db="EMBL/GenBank/DDBJ databases">
        <title>Reference transcriptome for the parasite Schistocephalus solidus: insights into the molecular evolution of parasitism.</title>
        <authorList>
            <person name="Hebert F.O."/>
            <person name="Grambauer S."/>
            <person name="Barber I."/>
            <person name="Landry C.R."/>
            <person name="Aubin-Horth N."/>
        </authorList>
    </citation>
    <scope>NUCLEOTIDE SEQUENCE</scope>
</reference>
<dbReference type="InterPro" id="IPR018106">
    <property type="entry name" value="CAP_CS_N"/>
</dbReference>
<accession>A0A0X3PAS4</accession>
<dbReference type="PROSITE" id="PS01088">
    <property type="entry name" value="CAP_1"/>
    <property type="match status" value="1"/>
</dbReference>
<evidence type="ECO:0000259" key="2">
    <source>
        <dbReference type="Pfam" id="PF21938"/>
    </source>
</evidence>
<dbReference type="GO" id="GO:0005737">
    <property type="term" value="C:cytoplasm"/>
    <property type="evidence" value="ECO:0007669"/>
    <property type="project" value="TreeGrafter"/>
</dbReference>
<dbReference type="Pfam" id="PF21938">
    <property type="entry name" value="CAP_N"/>
    <property type="match status" value="1"/>
</dbReference>
<dbReference type="GO" id="GO:0019933">
    <property type="term" value="P:cAMP-mediated signaling"/>
    <property type="evidence" value="ECO:0007669"/>
    <property type="project" value="TreeGrafter"/>
</dbReference>
<feature type="domain" description="CAP N-terminal" evidence="2">
    <location>
        <begin position="154"/>
        <end position="311"/>
    </location>
</feature>
<dbReference type="GO" id="GO:0007015">
    <property type="term" value="P:actin filament organization"/>
    <property type="evidence" value="ECO:0007669"/>
    <property type="project" value="TreeGrafter"/>
</dbReference>
<dbReference type="PANTHER" id="PTHR10652">
    <property type="entry name" value="ADENYLYL CYCLASE-ASSOCIATED PROTEIN"/>
    <property type="match status" value="1"/>
</dbReference>
<organism evidence="3">
    <name type="scientific">Schistocephalus solidus</name>
    <name type="common">Tapeworm</name>
    <dbReference type="NCBI Taxonomy" id="70667"/>
    <lineage>
        <taxon>Eukaryota</taxon>
        <taxon>Metazoa</taxon>
        <taxon>Spiralia</taxon>
        <taxon>Lophotrochozoa</taxon>
        <taxon>Platyhelminthes</taxon>
        <taxon>Cestoda</taxon>
        <taxon>Eucestoda</taxon>
        <taxon>Diphyllobothriidea</taxon>
        <taxon>Diphyllobothriidae</taxon>
        <taxon>Schistocephalus</taxon>
    </lineage>
</organism>